<accession>A0A674C351</accession>
<keyword evidence="5" id="KW-1133">Transmembrane helix</keyword>
<dbReference type="OMA" id="CNRIANN"/>
<keyword evidence="3" id="KW-0342">GTP-binding</keyword>
<dbReference type="Pfam" id="PF04548">
    <property type="entry name" value="AIG1"/>
    <property type="match status" value="1"/>
</dbReference>
<dbReference type="PANTHER" id="PTHR10903:SF170">
    <property type="entry name" value="GTPASE IMAP FAMILY MEMBER 7"/>
    <property type="match status" value="1"/>
</dbReference>
<sequence length="407" mass="42515">MTSSSGPVERKRRASISLPLDMSEEPNNSDLSIVLLGPVGAGKSATGNTILGREAFKVDSCPESVTKACEKQSREANGRKIEVLDTPGLGEDRRSEIARCIMDKSVPGPHVFLLVIRLGVRLTEDERNTVKWIQQNVGEDAPDYTMILVTCADSPRLRGNTVDDYVKQNQDLQTLINSCGGRYHSFNNEDREDHSQITELLEKIEEMVEVNKGGSYTNKMDQNAQSETTAQKIQSRSTTWGATAAALLAAAITLLILSGVVRVAGPTDPVEPTVATGPALGIAKLARSRGRAGPALVVPTEGMRAAVGPALEEIKGVLGVLVGVAGVALVALAGLDGLALVALAGMAGVAGSAVGVAGLALGLPAGVVIIAGTGVAGLAGVALAKNFQWYQNRQHNGQERGGKQKAS</sequence>
<organism evidence="7 8">
    <name type="scientific">Salmo trutta</name>
    <name type="common">Brown trout</name>
    <dbReference type="NCBI Taxonomy" id="8032"/>
    <lineage>
        <taxon>Eukaryota</taxon>
        <taxon>Metazoa</taxon>
        <taxon>Chordata</taxon>
        <taxon>Craniata</taxon>
        <taxon>Vertebrata</taxon>
        <taxon>Euteleostomi</taxon>
        <taxon>Actinopterygii</taxon>
        <taxon>Neopterygii</taxon>
        <taxon>Teleostei</taxon>
        <taxon>Protacanthopterygii</taxon>
        <taxon>Salmoniformes</taxon>
        <taxon>Salmonidae</taxon>
        <taxon>Salmoninae</taxon>
        <taxon>Salmo</taxon>
    </lineage>
</organism>
<dbReference type="GO" id="GO:0005525">
    <property type="term" value="F:GTP binding"/>
    <property type="evidence" value="ECO:0007669"/>
    <property type="project" value="UniProtKB-KW"/>
</dbReference>
<dbReference type="OrthoDB" id="8964540at2759"/>
<keyword evidence="5" id="KW-0472">Membrane</keyword>
<feature type="transmembrane region" description="Helical" evidence="5">
    <location>
        <begin position="314"/>
        <end position="333"/>
    </location>
</feature>
<name>A0A674C351_SALTR</name>
<evidence type="ECO:0000256" key="1">
    <source>
        <dbReference type="ARBA" id="ARBA00008535"/>
    </source>
</evidence>
<proteinExistence type="inferred from homology"/>
<feature type="domain" description="AIG1-type G" evidence="6">
    <location>
        <begin position="28"/>
        <end position="225"/>
    </location>
</feature>
<dbReference type="Proteomes" id="UP000472277">
    <property type="component" value="Chromosome 38"/>
</dbReference>
<dbReference type="SUPFAM" id="SSF52540">
    <property type="entry name" value="P-loop containing nucleoside triphosphate hydrolases"/>
    <property type="match status" value="1"/>
</dbReference>
<keyword evidence="5" id="KW-0812">Transmembrane</keyword>
<dbReference type="CDD" id="cd01852">
    <property type="entry name" value="AIG1"/>
    <property type="match status" value="1"/>
</dbReference>
<keyword evidence="8" id="KW-1185">Reference proteome</keyword>
<dbReference type="InterPro" id="IPR045058">
    <property type="entry name" value="GIMA/IAN/Toc"/>
</dbReference>
<protein>
    <submittedName>
        <fullName evidence="7">GTPase IMAP family member 4-like</fullName>
    </submittedName>
</protein>
<dbReference type="Ensembl" id="ENSSTUT00000082794.1">
    <property type="protein sequence ID" value="ENSSTUP00000077736.1"/>
    <property type="gene ID" value="ENSSTUG00000034300.1"/>
</dbReference>
<dbReference type="AlphaFoldDB" id="A0A674C351"/>
<evidence type="ECO:0000256" key="3">
    <source>
        <dbReference type="ARBA" id="ARBA00023134"/>
    </source>
</evidence>
<dbReference type="InParanoid" id="A0A674C351"/>
<evidence type="ECO:0000313" key="8">
    <source>
        <dbReference type="Proteomes" id="UP000472277"/>
    </source>
</evidence>
<feature type="transmembrane region" description="Helical" evidence="5">
    <location>
        <begin position="367"/>
        <end position="384"/>
    </location>
</feature>
<comment type="similarity">
    <text evidence="1">Belongs to the TRAFAC class TrmE-Era-EngA-EngB-Septin-like GTPase superfamily. AIG1/Toc34/Toc159-like paraseptin GTPase family. IAN subfamily.</text>
</comment>
<feature type="transmembrane region" description="Helical" evidence="5">
    <location>
        <begin position="240"/>
        <end position="261"/>
    </location>
</feature>
<dbReference type="RefSeq" id="XP_029595900.1">
    <property type="nucleotide sequence ID" value="XM_029740040.1"/>
</dbReference>
<evidence type="ECO:0000313" key="7">
    <source>
        <dbReference type="Ensembl" id="ENSSTUP00000077736.1"/>
    </source>
</evidence>
<dbReference type="RefSeq" id="XP_029595902.1">
    <property type="nucleotide sequence ID" value="XM_029740042.1"/>
</dbReference>
<dbReference type="PROSITE" id="PS51720">
    <property type="entry name" value="G_AIG1"/>
    <property type="match status" value="1"/>
</dbReference>
<keyword evidence="2" id="KW-0547">Nucleotide-binding</keyword>
<evidence type="ECO:0000256" key="2">
    <source>
        <dbReference type="ARBA" id="ARBA00022741"/>
    </source>
</evidence>
<dbReference type="GeneTree" id="ENSGT01140000282522"/>
<dbReference type="KEGG" id="stru:115178756"/>
<evidence type="ECO:0000256" key="5">
    <source>
        <dbReference type="SAM" id="Phobius"/>
    </source>
</evidence>
<feature type="region of interest" description="Disordered" evidence="4">
    <location>
        <begin position="1"/>
        <end position="27"/>
    </location>
</feature>
<dbReference type="GeneID" id="115178756"/>
<dbReference type="RefSeq" id="XP_029595901.1">
    <property type="nucleotide sequence ID" value="XM_029740041.1"/>
</dbReference>
<dbReference type="InterPro" id="IPR006703">
    <property type="entry name" value="G_AIG1"/>
</dbReference>
<dbReference type="InterPro" id="IPR027417">
    <property type="entry name" value="P-loop_NTPase"/>
</dbReference>
<evidence type="ECO:0000256" key="4">
    <source>
        <dbReference type="SAM" id="MobiDB-lite"/>
    </source>
</evidence>
<gene>
    <name evidence="7" type="primary">LOC115178756</name>
</gene>
<reference evidence="7" key="1">
    <citation type="submission" date="2025-08" db="UniProtKB">
        <authorList>
            <consortium name="Ensembl"/>
        </authorList>
    </citation>
    <scope>IDENTIFICATION</scope>
</reference>
<dbReference type="FunFam" id="3.40.50.300:FF:000366">
    <property type="entry name" value="GTPase, IMAP family member 2"/>
    <property type="match status" value="1"/>
</dbReference>
<evidence type="ECO:0000259" key="6">
    <source>
        <dbReference type="PROSITE" id="PS51720"/>
    </source>
</evidence>
<dbReference type="Gene3D" id="3.40.50.300">
    <property type="entry name" value="P-loop containing nucleotide triphosphate hydrolases"/>
    <property type="match status" value="1"/>
</dbReference>
<reference evidence="7" key="2">
    <citation type="submission" date="2025-09" db="UniProtKB">
        <authorList>
            <consortium name="Ensembl"/>
        </authorList>
    </citation>
    <scope>IDENTIFICATION</scope>
</reference>
<dbReference type="PANTHER" id="PTHR10903">
    <property type="entry name" value="GTPASE, IMAP FAMILY MEMBER-RELATED"/>
    <property type="match status" value="1"/>
</dbReference>